<feature type="compositionally biased region" description="Polar residues" evidence="1">
    <location>
        <begin position="90"/>
        <end position="118"/>
    </location>
</feature>
<name>A0A3B0NGC4_THEAN</name>
<sequence>MPYSPYENDVSNDSNTLRSSSDSRNTNRVMSSSQRNSRIENSTHRSSVNSRRVGSLSDLVIDEHSRSRYRENGSMSDGRTRSSSRTTSGNPYSRTNSRSQSPSNDGSSLPSQPNCSNDNSTSVPNNSKVNKNKRRFLQRWDDSKTNSISNESNEDSVESMPYVYQQSEFLRICQDIIRKCDSEDVLVNFLETIDKGECFDLSMVRDQQLKKKLRHLSKALYLERLDSKYKRPPECTISLLTIYNELLPFIRSKVSKQGEYTKPKQIEEPTKESSKPGPESRLTVEEASELLSLREMHEQGFFVDYENIEKEFTKRHKQVDLWGKTPAEQKALLESQSDDQDETPWNHFDRDRDFLSSNTVKLGKVGERTKFLDSTRDYKESFKPVAKTSSFI</sequence>
<feature type="region of interest" description="Disordered" evidence="1">
    <location>
        <begin position="1"/>
        <end position="159"/>
    </location>
</feature>
<gene>
    <name evidence="2" type="ORF">TAT_000323800</name>
    <name evidence="3" type="ORF">TAV_000323700</name>
</gene>
<organism evidence="2">
    <name type="scientific">Theileria annulata</name>
    <dbReference type="NCBI Taxonomy" id="5874"/>
    <lineage>
        <taxon>Eukaryota</taxon>
        <taxon>Sar</taxon>
        <taxon>Alveolata</taxon>
        <taxon>Apicomplexa</taxon>
        <taxon>Aconoidasida</taxon>
        <taxon>Piroplasmida</taxon>
        <taxon>Theileriidae</taxon>
        <taxon>Theileria</taxon>
    </lineage>
</organism>
<dbReference type="AlphaFoldDB" id="A0A3B0NGC4"/>
<feature type="compositionally biased region" description="Basic and acidic residues" evidence="1">
    <location>
        <begin position="259"/>
        <end position="274"/>
    </location>
</feature>
<evidence type="ECO:0000256" key="1">
    <source>
        <dbReference type="SAM" id="MobiDB-lite"/>
    </source>
</evidence>
<feature type="compositionally biased region" description="Basic and acidic residues" evidence="1">
    <location>
        <begin position="61"/>
        <end position="71"/>
    </location>
</feature>
<reference evidence="2" key="1">
    <citation type="submission" date="2018-07" db="EMBL/GenBank/DDBJ databases">
        <authorList>
            <person name="Quirk P.G."/>
            <person name="Krulwich T.A."/>
        </authorList>
    </citation>
    <scope>NUCLEOTIDE SEQUENCE</scope>
    <source>
        <strain evidence="2">Anand</strain>
    </source>
</reference>
<feature type="compositionally biased region" description="Low complexity" evidence="1">
    <location>
        <begin position="119"/>
        <end position="129"/>
    </location>
</feature>
<evidence type="ECO:0000313" key="3">
    <source>
        <dbReference type="EMBL" id="SVP94994.1"/>
    </source>
</evidence>
<evidence type="ECO:0000313" key="2">
    <source>
        <dbReference type="EMBL" id="SVP94236.1"/>
    </source>
</evidence>
<accession>A0A3B0NGC4</accession>
<protein>
    <submittedName>
        <fullName evidence="2">Uncharacterized protein</fullName>
    </submittedName>
</protein>
<feature type="compositionally biased region" description="Low complexity" evidence="1">
    <location>
        <begin position="73"/>
        <end position="89"/>
    </location>
</feature>
<dbReference type="EMBL" id="UIVS01000004">
    <property type="protein sequence ID" value="SVP94994.1"/>
    <property type="molecule type" value="Genomic_DNA"/>
</dbReference>
<dbReference type="VEuPathDB" id="PiroplasmaDB:TA07685"/>
<feature type="region of interest" description="Disordered" evidence="1">
    <location>
        <begin position="258"/>
        <end position="285"/>
    </location>
</feature>
<dbReference type="EMBL" id="UIVT01000004">
    <property type="protein sequence ID" value="SVP94236.1"/>
    <property type="molecule type" value="Genomic_DNA"/>
</dbReference>
<proteinExistence type="predicted"/>
<feature type="compositionally biased region" description="Polar residues" evidence="1">
    <location>
        <begin position="9"/>
        <end position="36"/>
    </location>
</feature>